<dbReference type="EMBL" id="FPBP01000001">
    <property type="protein sequence ID" value="SFU29883.1"/>
    <property type="molecule type" value="Genomic_DNA"/>
</dbReference>
<dbReference type="Proteomes" id="UP000198693">
    <property type="component" value="Unassembled WGS sequence"/>
</dbReference>
<evidence type="ECO:0000313" key="2">
    <source>
        <dbReference type="EMBL" id="SFU29883.1"/>
    </source>
</evidence>
<protein>
    <recommendedName>
        <fullName evidence="4">Cytochrome oxidase Cu insertion factor, SCO1/SenC/PrrC family</fullName>
    </recommendedName>
</protein>
<evidence type="ECO:0008006" key="4">
    <source>
        <dbReference type="Google" id="ProtNLM"/>
    </source>
</evidence>
<accession>A0A1I7F0Y2</accession>
<keyword evidence="1" id="KW-1133">Transmembrane helix</keyword>
<name>A0A1I7F0Y2_9GAMM</name>
<reference evidence="3" key="1">
    <citation type="submission" date="2016-10" db="EMBL/GenBank/DDBJ databases">
        <authorList>
            <person name="Varghese N."/>
            <person name="Submissions S."/>
        </authorList>
    </citation>
    <scope>NUCLEOTIDE SEQUENCE [LARGE SCALE GENOMIC DNA]</scope>
    <source>
        <strain evidence="3">CGMCC 1.6981</strain>
    </source>
</reference>
<dbReference type="STRING" id="463301.SAMN04487955_101162"/>
<sequence>MNPDRALRRSRLKLLALITVFALPMLAAWVMVTWRVGIPEQRTAHGELSPEVPLLAEWPLNELPLSLQTNDWILAFDCGTECDAQADQWWRLHRALGREADRISRLRIGGQATEPLPGETLAQWAEVPEWRSPGKLWVLDPQGMAAVSYTEGVDAADVLDDVQQLLDMNPQPPGSVDAEVAKR</sequence>
<evidence type="ECO:0000313" key="3">
    <source>
        <dbReference type="Proteomes" id="UP000198693"/>
    </source>
</evidence>
<evidence type="ECO:0000256" key="1">
    <source>
        <dbReference type="SAM" id="Phobius"/>
    </source>
</evidence>
<gene>
    <name evidence="2" type="ORF">SAMN04487955_101162</name>
</gene>
<keyword evidence="1" id="KW-0472">Membrane</keyword>
<feature type="transmembrane region" description="Helical" evidence="1">
    <location>
        <begin position="12"/>
        <end position="32"/>
    </location>
</feature>
<proteinExistence type="predicted"/>
<organism evidence="2 3">
    <name type="scientific">Halomonas korlensis</name>
    <dbReference type="NCBI Taxonomy" id="463301"/>
    <lineage>
        <taxon>Bacteria</taxon>
        <taxon>Pseudomonadati</taxon>
        <taxon>Pseudomonadota</taxon>
        <taxon>Gammaproteobacteria</taxon>
        <taxon>Oceanospirillales</taxon>
        <taxon>Halomonadaceae</taxon>
        <taxon>Halomonas</taxon>
    </lineage>
</organism>
<keyword evidence="3" id="KW-1185">Reference proteome</keyword>
<dbReference type="AlphaFoldDB" id="A0A1I7F0Y2"/>
<keyword evidence="1" id="KW-0812">Transmembrane</keyword>
<dbReference type="OrthoDB" id="9785445at2"/>